<proteinExistence type="predicted"/>
<protein>
    <submittedName>
        <fullName evidence="2">Uncharacterized protein</fullName>
    </submittedName>
</protein>
<sequence>MNCERSECCDPTPACLYSPGCLPEQAPRMQMILADRCWLHIFGARPTLNVSATRKRSASGVETFSLLLTARSYEARMEQCQNALSRKLHQRGNAPHSLRVRIFFLVDPLNDSENASSIAERADALKQCAPRIVWLRIHCFKLKRQRFVFPEHIAVLRACSDRLNFRGNGTHAKLVCAASLWPDVILRLLTMADKELALNTIIQSVLQVNGDITATKVTQRLALNIILSACLCNEYVAPLVGHAALPFLSHPLFVSSLAPGTSKTATRAMFDSKSVKKPQTDYNRVGNKNVEVCHRLPNFVAKLPADCPEHRAIFHLRLLTTILKRCSSSTIGISLRLVQTELNRIRPARLLELRRTSEPAVWSVCAKTSEDDEPAERREWPAGVKSATASISTVKGETGCQCCPFLMWLFAIACEGRIVGITLPRIAEFRNRVLTRCVCPPTILREECGGGSTRKTSKINTARNVTPAAKDYVGKDIPLGSRYNRKRPSSATDISFSGRPVEGMKNVGDVAYLVGMSSLREYCRAKSTELRRNDRAEETGHPRENPPTSGIRGCSHLEIGGFTMDATVYRLDSKSVKIVETDYDLCSKSDQKTSPKLAFELCCSVFEIRHFLLYQTTERVPMIRAAAERRACECRPYGWLSSEPETRHQAPIGGTLHAPRERHCTQVERLARRGDKALDARVSVALMAGFLPSLKRCRPYGWLSSEPETRHQAPIGGTLHAPRERHCTQVVQLARRGDGALDARVSVALMAGFLPSLKRCRPYGWLSSEPETRHQAPIGGTLHAPRERHCTQVVQLARRGDGALDARAAPSTLHGSDTARVVQLAHSRKELNTASPTYNLRLTLMPYPGFEPRGSHTPGSVARQPTAPREVSVERFCRLFNLEDRHQHYTCTQAGILRLLVGSVCMRIHSLFAESNYFGTDWLADTYDASHVGCLPNRKPGYATQLNRKFIFVGRGRGCRGRKKKCCEPNLAISAIERTGRRTTEKEEGGNPFAENTFNLINPARIDYSLMSERKIRVIIWHQSELHSSIHTGAGVVFHWLLHRCKATPILAELHVIGAHNCEVFIYWRRVTQDVQDKSASPLKEAPWAMRVTERGNDEVQSIVTTKTAREIGAYSREVFIIGAELPRPCQVNNDPMANVLQRRSGSCIGQSHWAPNHKARHCAPIPSDAPWTVGTCNLIKGWLAGPLTALWDAVALRQCRLSSLWGSERTVNNLPAMSLKAGLTRQPCITVIFNYFVDWRLERRQSYIEKDVIYENCNPFQLFGMLHDGATGKLEPLLGYFAIRDGKGRSTLEQCVVPGGARVTDNLPRQRSVLEDTSLQRAMLSLRTNSKLHTPVASFRVAGSNRRSDVRHWTSSHATLPAGLRTNSKLHTPVASFRVAGSNRRRTMEPSLGPSYVSLTCVIGPPLMLHSPQVSGPIVSYTLSTLVASFRVAGSKRRVREFGRLCDIKRQVCEEKRRVTAGMKSATASIGRVKVFEPRTSSTAGWRRTNRLHYGKLAYARLHHRCSKLDPRSDLRSTQKTVAPFEFRAGLEIELKFVWNRRNRRFEISIQDQQPSVNHANFRVIKQHSSRSSHIDRETLACASEICYGFCPRSMFKLPCIQLPIFTIGAAVAERLARSPPTKANRAPIPGRVTGFSLVGIVPDDTLVGGFSRGSPASPAPSFLRCSILTSIALIGSQDLAAEVGQISSLTVSQRIKLCAEYQQGVSHGNLLSPTDRQDHQQSCDVLVQLCIAAMPSGIGVEIFGGWLLTSRSRKPRRVKRGEYGAAQGFKGGGNGRYRRKLAD</sequence>
<gene>
    <name evidence="2" type="ORF">PR048_030904</name>
</gene>
<accession>A0ABQ9GA72</accession>
<feature type="region of interest" description="Disordered" evidence="1">
    <location>
        <begin position="1760"/>
        <end position="1785"/>
    </location>
</feature>
<evidence type="ECO:0000256" key="1">
    <source>
        <dbReference type="SAM" id="MobiDB-lite"/>
    </source>
</evidence>
<keyword evidence="3" id="KW-1185">Reference proteome</keyword>
<dbReference type="EMBL" id="JARBHB010000014">
    <property type="protein sequence ID" value="KAJ8869329.1"/>
    <property type="molecule type" value="Genomic_DNA"/>
</dbReference>
<feature type="compositionally biased region" description="Basic and acidic residues" evidence="1">
    <location>
        <begin position="530"/>
        <end position="544"/>
    </location>
</feature>
<evidence type="ECO:0000313" key="2">
    <source>
        <dbReference type="EMBL" id="KAJ8869329.1"/>
    </source>
</evidence>
<reference evidence="2 3" key="1">
    <citation type="submission" date="2023-02" db="EMBL/GenBank/DDBJ databases">
        <title>LHISI_Scaffold_Assembly.</title>
        <authorList>
            <person name="Stuart O.P."/>
            <person name="Cleave R."/>
            <person name="Magrath M.J.L."/>
            <person name="Mikheyev A.S."/>
        </authorList>
    </citation>
    <scope>NUCLEOTIDE SEQUENCE [LARGE SCALE GENOMIC DNA]</scope>
    <source>
        <strain evidence="2">Daus_M_001</strain>
        <tissue evidence="2">Leg muscle</tissue>
    </source>
</reference>
<feature type="region of interest" description="Disordered" evidence="1">
    <location>
        <begin position="530"/>
        <end position="552"/>
    </location>
</feature>
<name>A0ABQ9GA72_9NEOP</name>
<dbReference type="Proteomes" id="UP001159363">
    <property type="component" value="Chromosome 13"/>
</dbReference>
<evidence type="ECO:0000313" key="3">
    <source>
        <dbReference type="Proteomes" id="UP001159363"/>
    </source>
</evidence>
<comment type="caution">
    <text evidence="2">The sequence shown here is derived from an EMBL/GenBank/DDBJ whole genome shotgun (WGS) entry which is preliminary data.</text>
</comment>
<organism evidence="2 3">
    <name type="scientific">Dryococelus australis</name>
    <dbReference type="NCBI Taxonomy" id="614101"/>
    <lineage>
        <taxon>Eukaryota</taxon>
        <taxon>Metazoa</taxon>
        <taxon>Ecdysozoa</taxon>
        <taxon>Arthropoda</taxon>
        <taxon>Hexapoda</taxon>
        <taxon>Insecta</taxon>
        <taxon>Pterygota</taxon>
        <taxon>Neoptera</taxon>
        <taxon>Polyneoptera</taxon>
        <taxon>Phasmatodea</taxon>
        <taxon>Verophasmatodea</taxon>
        <taxon>Anareolatae</taxon>
        <taxon>Phasmatidae</taxon>
        <taxon>Eurycanthinae</taxon>
        <taxon>Dryococelus</taxon>
    </lineage>
</organism>